<reference evidence="3 4" key="1">
    <citation type="journal article" date="2014" name="Int. J. Syst. Evol. Microbiol.">
        <title>Listeria floridensis sp. nov., Listeria aquatica sp. nov., Listeria cornellensis sp. nov., Listeria riparia sp. nov. and Listeria grandensis sp. nov., from agricultural and natural environments.</title>
        <authorList>
            <person name="den Bakker H.C."/>
            <person name="Warchocki S."/>
            <person name="Wright E.M."/>
            <person name="Allred A.F."/>
            <person name="Ahlstrom C."/>
            <person name="Manuel C.S."/>
            <person name="Stasiewicz M.J."/>
            <person name="Burrell A."/>
            <person name="Roof S."/>
            <person name="Strawn L."/>
            <person name="Fortes E.D."/>
            <person name="Nightingale K.K."/>
            <person name="Kephart D."/>
            <person name="Wiedmann M."/>
        </authorList>
    </citation>
    <scope>NUCLEOTIDE SEQUENCE [LARGE SCALE GENOMIC DNA]</scope>
    <source>
        <strain evidence="4">FSL F6-971</strain>
    </source>
</reference>
<dbReference type="EMBL" id="AODD01000012">
    <property type="protein sequence ID" value="EUJ23268.1"/>
    <property type="molecule type" value="Genomic_DNA"/>
</dbReference>
<protein>
    <recommendedName>
        <fullName evidence="2">Pesticidal crystal protein Cry1Aa domain-containing protein</fullName>
    </recommendedName>
</protein>
<feature type="non-terminal residue" evidence="3">
    <location>
        <position position="107"/>
    </location>
</feature>
<sequence>MFGDSGHTKLAEGITATDINQAKALANKVSNAGKKKELLDEIEKAQKLLDAKVVEANNLKAANEAVNKLFGDSGHTKLAEGITATDINQAKALANKVSNAGKKKELL</sequence>
<evidence type="ECO:0000313" key="4">
    <source>
        <dbReference type="Proteomes" id="UP000019253"/>
    </source>
</evidence>
<dbReference type="InterPro" id="IPR054544">
    <property type="entry name" value="Pest_crys_Cry1Aa_dom-IV"/>
</dbReference>
<feature type="domain" description="Pesticidal crystal protein Cry1Aa" evidence="2">
    <location>
        <begin position="57"/>
        <end position="106"/>
    </location>
</feature>
<evidence type="ECO:0000259" key="2">
    <source>
        <dbReference type="Pfam" id="PF18449"/>
    </source>
</evidence>
<feature type="coiled-coil region" evidence="1">
    <location>
        <begin position="35"/>
        <end position="62"/>
    </location>
</feature>
<organism evidence="3 4">
    <name type="scientific">Listeria grandensis FSL F6-0971</name>
    <dbReference type="NCBI Taxonomy" id="1265819"/>
    <lineage>
        <taxon>Bacteria</taxon>
        <taxon>Bacillati</taxon>
        <taxon>Bacillota</taxon>
        <taxon>Bacilli</taxon>
        <taxon>Bacillales</taxon>
        <taxon>Listeriaceae</taxon>
        <taxon>Listeria</taxon>
    </lineage>
</organism>
<evidence type="ECO:0000313" key="3">
    <source>
        <dbReference type="EMBL" id="EUJ23268.1"/>
    </source>
</evidence>
<keyword evidence="1" id="KW-0175">Coiled coil</keyword>
<gene>
    <name evidence="3" type="ORF">PGRAN_08826</name>
</gene>
<accession>W7BSM1</accession>
<keyword evidence="4" id="KW-1185">Reference proteome</keyword>
<name>W7BSM1_9LIST</name>
<feature type="domain" description="Pesticidal crystal protein Cry1Aa" evidence="2">
    <location>
        <begin position="2"/>
        <end position="51"/>
    </location>
</feature>
<dbReference type="AlphaFoldDB" id="W7BSM1"/>
<evidence type="ECO:0000256" key="1">
    <source>
        <dbReference type="SAM" id="Coils"/>
    </source>
</evidence>
<dbReference type="Pfam" id="PF18449">
    <property type="entry name" value="Endotoxin_C2"/>
    <property type="match status" value="2"/>
</dbReference>
<comment type="caution">
    <text evidence="3">The sequence shown here is derived from an EMBL/GenBank/DDBJ whole genome shotgun (WGS) entry which is preliminary data.</text>
</comment>
<dbReference type="Proteomes" id="UP000019253">
    <property type="component" value="Unassembled WGS sequence"/>
</dbReference>
<proteinExistence type="predicted"/>